<gene>
    <name evidence="1" type="ORF">QAD02_011250</name>
</gene>
<dbReference type="EMBL" id="CM056742">
    <property type="protein sequence ID" value="KAJ8675464.1"/>
    <property type="molecule type" value="Genomic_DNA"/>
</dbReference>
<protein>
    <submittedName>
        <fullName evidence="1">Uncharacterized protein</fullName>
    </submittedName>
</protein>
<evidence type="ECO:0000313" key="1">
    <source>
        <dbReference type="EMBL" id="KAJ8675464.1"/>
    </source>
</evidence>
<keyword evidence="2" id="KW-1185">Reference proteome</keyword>
<name>A0ACC2NWL9_9HYME</name>
<comment type="caution">
    <text evidence="1">The sequence shown here is derived from an EMBL/GenBank/DDBJ whole genome shotgun (WGS) entry which is preliminary data.</text>
</comment>
<reference evidence="1" key="1">
    <citation type="submission" date="2023-04" db="EMBL/GenBank/DDBJ databases">
        <title>A chromosome-level genome assembly of the parasitoid wasp Eretmocerus hayati.</title>
        <authorList>
            <person name="Zhong Y."/>
            <person name="Liu S."/>
            <person name="Liu Y."/>
        </authorList>
    </citation>
    <scope>NUCLEOTIDE SEQUENCE</scope>
    <source>
        <strain evidence="1">ZJU_SS_LIU_2023</strain>
    </source>
</reference>
<proteinExistence type="predicted"/>
<dbReference type="Proteomes" id="UP001239111">
    <property type="component" value="Chromosome 2"/>
</dbReference>
<evidence type="ECO:0000313" key="2">
    <source>
        <dbReference type="Proteomes" id="UP001239111"/>
    </source>
</evidence>
<organism evidence="1 2">
    <name type="scientific">Eretmocerus hayati</name>
    <dbReference type="NCBI Taxonomy" id="131215"/>
    <lineage>
        <taxon>Eukaryota</taxon>
        <taxon>Metazoa</taxon>
        <taxon>Ecdysozoa</taxon>
        <taxon>Arthropoda</taxon>
        <taxon>Hexapoda</taxon>
        <taxon>Insecta</taxon>
        <taxon>Pterygota</taxon>
        <taxon>Neoptera</taxon>
        <taxon>Endopterygota</taxon>
        <taxon>Hymenoptera</taxon>
        <taxon>Apocrita</taxon>
        <taxon>Proctotrupomorpha</taxon>
        <taxon>Chalcidoidea</taxon>
        <taxon>Aphelinidae</taxon>
        <taxon>Aphelininae</taxon>
        <taxon>Eretmocerus</taxon>
    </lineage>
</organism>
<sequence length="144" mass="15730">MMKLASITRSRGAANEIALGLLESAFGCSPLLPGSPDTAQCSLRPKFISKYQHPASRFSSVRRPEQQRAAEMYSRAAEAAGRVYSGRRYTARAGGAVIISLFALVSGGSRAAERQEQLRAAERRLLWTTQWCAEYGAYMLHSTG</sequence>
<accession>A0ACC2NWL9</accession>